<comment type="similarity">
    <text evidence="2">Belongs to the Cold-regulated 413 protein family.</text>
</comment>
<feature type="domain" description="LYK4/5 third LysM" evidence="9">
    <location>
        <begin position="282"/>
        <end position="332"/>
    </location>
</feature>
<reference evidence="10" key="2">
    <citation type="submission" date="2021-03" db="UniProtKB">
        <authorList>
            <consortium name="EnsemblPlants"/>
        </authorList>
    </citation>
    <scope>IDENTIFICATION</scope>
</reference>
<organism evidence="10 11">
    <name type="scientific">Chenopodium quinoa</name>
    <name type="common">Quinoa</name>
    <dbReference type="NCBI Taxonomy" id="63459"/>
    <lineage>
        <taxon>Eukaryota</taxon>
        <taxon>Viridiplantae</taxon>
        <taxon>Streptophyta</taxon>
        <taxon>Embryophyta</taxon>
        <taxon>Tracheophyta</taxon>
        <taxon>Spermatophyta</taxon>
        <taxon>Magnoliopsida</taxon>
        <taxon>eudicotyledons</taxon>
        <taxon>Gunneridae</taxon>
        <taxon>Pentapetalae</taxon>
        <taxon>Caryophyllales</taxon>
        <taxon>Chenopodiaceae</taxon>
        <taxon>Chenopodioideae</taxon>
        <taxon>Atripliceae</taxon>
        <taxon>Chenopodium</taxon>
    </lineage>
</organism>
<dbReference type="PANTHER" id="PTHR45927:SF11">
    <property type="entry name" value="LYSM DOMAIN RECEPTOR-LIKE KINASE 4"/>
    <property type="match status" value="1"/>
</dbReference>
<accession>A0A803KVZ8</accession>
<evidence type="ECO:0008006" key="12">
    <source>
        <dbReference type="Google" id="ProtNLM"/>
    </source>
</evidence>
<evidence type="ECO:0000256" key="6">
    <source>
        <dbReference type="SAM" id="Phobius"/>
    </source>
</evidence>
<feature type="transmembrane region" description="Helical" evidence="6">
    <location>
        <begin position="69"/>
        <end position="91"/>
    </location>
</feature>
<evidence type="ECO:0000259" key="8">
    <source>
        <dbReference type="Pfam" id="PF23472"/>
    </source>
</evidence>
<evidence type="ECO:0000256" key="1">
    <source>
        <dbReference type="ARBA" id="ARBA00004141"/>
    </source>
</evidence>
<dbReference type="InterPro" id="IPR056563">
    <property type="entry name" value="LysM3_LYK4_5"/>
</dbReference>
<dbReference type="PANTHER" id="PTHR45927">
    <property type="entry name" value="LYSM-DOMAIN RECEPTOR-LIKE KINASE-RELATED"/>
    <property type="match status" value="1"/>
</dbReference>
<evidence type="ECO:0000256" key="3">
    <source>
        <dbReference type="ARBA" id="ARBA00022692"/>
    </source>
</evidence>
<comment type="subcellular location">
    <subcellularLocation>
        <location evidence="1">Membrane</location>
        <topology evidence="1">Multi-pass membrane protein</topology>
    </subcellularLocation>
</comment>
<dbReference type="InterPro" id="IPR056561">
    <property type="entry name" value="NFP_LYK_LysM1"/>
</dbReference>
<evidence type="ECO:0000256" key="5">
    <source>
        <dbReference type="ARBA" id="ARBA00023136"/>
    </source>
</evidence>
<dbReference type="InterPro" id="IPR008892">
    <property type="entry name" value="COR413"/>
</dbReference>
<reference evidence="10" key="1">
    <citation type="journal article" date="2017" name="Nature">
        <title>The genome of Chenopodium quinoa.</title>
        <authorList>
            <person name="Jarvis D.E."/>
            <person name="Ho Y.S."/>
            <person name="Lightfoot D.J."/>
            <person name="Schmoeckel S.M."/>
            <person name="Li B."/>
            <person name="Borm T.J.A."/>
            <person name="Ohyanagi H."/>
            <person name="Mineta K."/>
            <person name="Michell C.T."/>
            <person name="Saber N."/>
            <person name="Kharbatia N.M."/>
            <person name="Rupper R.R."/>
            <person name="Sharp A.R."/>
            <person name="Dally N."/>
            <person name="Boughton B.A."/>
            <person name="Woo Y.H."/>
            <person name="Gao G."/>
            <person name="Schijlen E.G.W.M."/>
            <person name="Guo X."/>
            <person name="Momin A.A."/>
            <person name="Negrao S."/>
            <person name="Al-Babili S."/>
            <person name="Gehring C."/>
            <person name="Roessner U."/>
            <person name="Jung C."/>
            <person name="Murphy K."/>
            <person name="Arold S.T."/>
            <person name="Gojobori T."/>
            <person name="van der Linden C.G."/>
            <person name="van Loo E.N."/>
            <person name="Jellen E.N."/>
            <person name="Maughan P.J."/>
            <person name="Tester M."/>
        </authorList>
    </citation>
    <scope>NUCLEOTIDE SEQUENCE [LARGE SCALE GENOMIC DNA]</scope>
    <source>
        <strain evidence="10">cv. PI 614886</strain>
    </source>
</reference>
<protein>
    <recommendedName>
        <fullName evidence="12">LysM domain-containing protein</fullName>
    </recommendedName>
</protein>
<dbReference type="Pfam" id="PF23472">
    <property type="entry name" value="LysM2_CERK1_LYK3_4_5"/>
    <property type="match status" value="1"/>
</dbReference>
<proteinExistence type="inferred from homology"/>
<feature type="transmembrane region" description="Helical" evidence="6">
    <location>
        <begin position="25"/>
        <end position="48"/>
    </location>
</feature>
<keyword evidence="3 6" id="KW-0812">Transmembrane</keyword>
<dbReference type="Pfam" id="PF05562">
    <property type="entry name" value="WCOR413"/>
    <property type="match status" value="1"/>
</dbReference>
<dbReference type="AlphaFoldDB" id="A0A803KVZ8"/>
<dbReference type="EnsemblPlants" id="AUR62003206-RA">
    <property type="protein sequence ID" value="AUR62003206-RA:cds"/>
    <property type="gene ID" value="AUR62003206"/>
</dbReference>
<dbReference type="Pfam" id="PF23446">
    <property type="entry name" value="LysM1_NFP_LYK"/>
    <property type="match status" value="1"/>
</dbReference>
<name>A0A803KVZ8_CHEQI</name>
<dbReference type="Proteomes" id="UP000596660">
    <property type="component" value="Unplaced"/>
</dbReference>
<feature type="domain" description="NFP/LYK4/5 first LysM" evidence="7">
    <location>
        <begin position="151"/>
        <end position="208"/>
    </location>
</feature>
<sequence>MKTEMLETFYTVIAGDFASENGNAAIRSAFCWAASFSALFLLVLNLLGRRSRLQASFLALFLTASLPEAVFQILRGQFGCWVAIFAIAANYCFPDVFPVSVSRFLFFVVMPNWLAYELRESIAAQQPYAGNVCRRNESSALGYTCNGVNRSCQTFLIYRTQLPYSTISSIASLFSVNASQISAFNKNIAANMALATNTKVIIPVTCSCVGRFYQTNTTHVVRTGDNYYLLANNTFEGLTTCRAIKAQKVSPNIVNIFPDERLTIPLRCACPTRRQLNLGIKYLVSFVIQPSNTAIGAIATYFGADVGQTLEANGKSEQDDVINPFTTLLIPL</sequence>
<evidence type="ECO:0000313" key="10">
    <source>
        <dbReference type="EnsemblPlants" id="AUR62003206-RA:cds"/>
    </source>
</evidence>
<dbReference type="Pfam" id="PF23473">
    <property type="entry name" value="LysM3_LYK4_5"/>
    <property type="match status" value="1"/>
</dbReference>
<keyword evidence="11" id="KW-1185">Reference proteome</keyword>
<keyword evidence="4 6" id="KW-1133">Transmembrane helix</keyword>
<dbReference type="InterPro" id="IPR052611">
    <property type="entry name" value="Plant_RLK_LysM"/>
</dbReference>
<evidence type="ECO:0000259" key="7">
    <source>
        <dbReference type="Pfam" id="PF23446"/>
    </source>
</evidence>
<evidence type="ECO:0000256" key="4">
    <source>
        <dbReference type="ARBA" id="ARBA00022989"/>
    </source>
</evidence>
<evidence type="ECO:0000313" key="11">
    <source>
        <dbReference type="Proteomes" id="UP000596660"/>
    </source>
</evidence>
<dbReference type="InterPro" id="IPR056562">
    <property type="entry name" value="LysM2_CERK1_LYK3_4_5"/>
</dbReference>
<keyword evidence="5 6" id="KW-0472">Membrane</keyword>
<dbReference type="Gramene" id="AUR62003206-RA">
    <property type="protein sequence ID" value="AUR62003206-RA:cds"/>
    <property type="gene ID" value="AUR62003206"/>
</dbReference>
<evidence type="ECO:0000259" key="9">
    <source>
        <dbReference type="Pfam" id="PF23473"/>
    </source>
</evidence>
<dbReference type="GO" id="GO:0016020">
    <property type="term" value="C:membrane"/>
    <property type="evidence" value="ECO:0007669"/>
    <property type="project" value="UniProtKB-SubCell"/>
</dbReference>
<feature type="domain" description="LYK3/4/5 second LysM" evidence="8">
    <location>
        <begin position="212"/>
        <end position="267"/>
    </location>
</feature>
<evidence type="ECO:0000256" key="2">
    <source>
        <dbReference type="ARBA" id="ARBA00005852"/>
    </source>
</evidence>